<comment type="caution">
    <text evidence="3">The sequence shown here is derived from an EMBL/GenBank/DDBJ whole genome shotgun (WGS) entry which is preliminary data.</text>
</comment>
<dbReference type="Pfam" id="PF25372">
    <property type="entry name" value="DUF7885"/>
    <property type="match status" value="1"/>
</dbReference>
<evidence type="ECO:0000313" key="3">
    <source>
        <dbReference type="EMBL" id="CAK8691345.1"/>
    </source>
</evidence>
<protein>
    <recommendedName>
        <fullName evidence="2">F-box domain-containing protein</fullName>
    </recommendedName>
</protein>
<dbReference type="InterPro" id="IPR006553">
    <property type="entry name" value="Leu-rich_rpt_Cys-con_subtyp"/>
</dbReference>
<evidence type="ECO:0000259" key="2">
    <source>
        <dbReference type="SMART" id="SM00256"/>
    </source>
</evidence>
<reference evidence="3 4" key="1">
    <citation type="submission" date="2024-02" db="EMBL/GenBank/DDBJ databases">
        <authorList>
            <person name="Daric V."/>
            <person name="Darras S."/>
        </authorList>
    </citation>
    <scope>NUCLEOTIDE SEQUENCE [LARGE SCALE GENOMIC DNA]</scope>
</reference>
<keyword evidence="1" id="KW-0833">Ubl conjugation pathway</keyword>
<dbReference type="SUPFAM" id="SSF52047">
    <property type="entry name" value="RNI-like"/>
    <property type="match status" value="1"/>
</dbReference>
<accession>A0ABP0GIE7</accession>
<dbReference type="PANTHER" id="PTHR13318">
    <property type="entry name" value="PARTNER OF PAIRED, ISOFORM B-RELATED"/>
    <property type="match status" value="1"/>
</dbReference>
<keyword evidence="4" id="KW-1185">Reference proteome</keyword>
<organism evidence="3 4">
    <name type="scientific">Clavelina lepadiformis</name>
    <name type="common">Light-bulb sea squirt</name>
    <name type="synonym">Ascidia lepadiformis</name>
    <dbReference type="NCBI Taxonomy" id="159417"/>
    <lineage>
        <taxon>Eukaryota</taxon>
        <taxon>Metazoa</taxon>
        <taxon>Chordata</taxon>
        <taxon>Tunicata</taxon>
        <taxon>Ascidiacea</taxon>
        <taxon>Aplousobranchia</taxon>
        <taxon>Clavelinidae</taxon>
        <taxon>Clavelina</taxon>
    </lineage>
</organism>
<dbReference type="SMART" id="SM00256">
    <property type="entry name" value="FBOX"/>
    <property type="match status" value="1"/>
</dbReference>
<dbReference type="InterPro" id="IPR001810">
    <property type="entry name" value="F-box_dom"/>
</dbReference>
<feature type="domain" description="F-box" evidence="2">
    <location>
        <begin position="10"/>
        <end position="50"/>
    </location>
</feature>
<dbReference type="Pfam" id="PF12937">
    <property type="entry name" value="F-box-like"/>
    <property type="match status" value="1"/>
</dbReference>
<dbReference type="InterPro" id="IPR036047">
    <property type="entry name" value="F-box-like_dom_sf"/>
</dbReference>
<evidence type="ECO:0000256" key="1">
    <source>
        <dbReference type="ARBA" id="ARBA00022786"/>
    </source>
</evidence>
<dbReference type="SUPFAM" id="SSF81383">
    <property type="entry name" value="F-box domain"/>
    <property type="match status" value="1"/>
</dbReference>
<dbReference type="InterPro" id="IPR001611">
    <property type="entry name" value="Leu-rich_rpt"/>
</dbReference>
<gene>
    <name evidence="3" type="ORF">CVLEPA_LOCUS23911</name>
</gene>
<dbReference type="InterPro" id="IPR057207">
    <property type="entry name" value="FBXL15_LRR"/>
</dbReference>
<dbReference type="Gene3D" id="3.80.10.10">
    <property type="entry name" value="Ribonuclease Inhibitor"/>
    <property type="match status" value="4"/>
</dbReference>
<dbReference type="EMBL" id="CAWYQH010000119">
    <property type="protein sequence ID" value="CAK8691345.1"/>
    <property type="molecule type" value="Genomic_DNA"/>
</dbReference>
<dbReference type="Proteomes" id="UP001642483">
    <property type="component" value="Unassembled WGS sequence"/>
</dbReference>
<dbReference type="Pfam" id="PF13516">
    <property type="entry name" value="LRR_6"/>
    <property type="match status" value="1"/>
</dbReference>
<name>A0ABP0GIE7_CLALP</name>
<evidence type="ECO:0000313" key="4">
    <source>
        <dbReference type="Proteomes" id="UP001642483"/>
    </source>
</evidence>
<dbReference type="InterPro" id="IPR032675">
    <property type="entry name" value="LRR_dom_sf"/>
</dbReference>
<dbReference type="SMART" id="SM00367">
    <property type="entry name" value="LRR_CC"/>
    <property type="match status" value="10"/>
</dbReference>
<proteinExistence type="predicted"/>
<sequence>MSRMGFMQMLPLEVLSHIMNYLDFASRREAALVCHTWYEASIDPVFMKTTKYTFDVSLLEDEDNFSIKRILHGCLCKSPNLHITGLDENFNAKLFLKLQDSGMAILGPHVVHLSLKNSNILERTLAAILCHCENIESLELTGCNTLFMSGEVFKCSERTTSMKACLKNIKALNLSSIRYLNDAILTRLASLCPSLESITMNSNTLSSSSIANSRSNLLTFSNIHHTISLQAAGITHIDFSHTSILSSALSSLSTIRNLQLRSVVLQYCRELTDEGVINLVRCQKTVTLLDLTGSSEIGNGTMSAVCTHLNNLQTLKLRKCQKVTSASVSHLYQLENLVELDLSECFDISMNSLQNGIRGMRKLENLQLKCCNLTKFSEYFFGSLQPFHNNKHGFTSSNITHFTEVGTSISKPVNEVLFTNALCYLDVGSSQYVDDLALQAINVHLTNLEVLKLSWCGSITNRGILGLEIIEKTHFQQKKQEHLESYDAQISEFLSSGKYSNSHGQAGLMGIPGSEFVTDKIILDDVKLANCMEKRGLARLKHLKQLSLSNCKKLSEAGVLLLFQYKCGPFKHLESLDLGMLHHAVIDDTLKAISCAGRLRSLCLAFCGKVTDAGIQYLSKHLRSLDTLNLSNCDSISNRSLRALSVNCVWLKELDISMCGRISVKTVNELSSMLPSLLRLHTRYTGGASLDKTL</sequence>